<dbReference type="Pfam" id="PF13761">
    <property type="entry name" value="DUF4166"/>
    <property type="match status" value="1"/>
</dbReference>
<evidence type="ECO:0000313" key="3">
    <source>
        <dbReference type="Proteomes" id="UP001525968"/>
    </source>
</evidence>
<organism evidence="2 3">
    <name type="scientific">Acidovorax bellezanensis</name>
    <dbReference type="NCBI Taxonomy" id="2976702"/>
    <lineage>
        <taxon>Bacteria</taxon>
        <taxon>Pseudomonadati</taxon>
        <taxon>Pseudomonadota</taxon>
        <taxon>Betaproteobacteria</taxon>
        <taxon>Burkholderiales</taxon>
        <taxon>Comamonadaceae</taxon>
        <taxon>Acidovorax</taxon>
    </lineage>
</organism>
<name>A0ABT2PNM3_9BURK</name>
<accession>A0ABT2PNM3</accession>
<evidence type="ECO:0000259" key="1">
    <source>
        <dbReference type="Pfam" id="PF13761"/>
    </source>
</evidence>
<feature type="domain" description="DUF4166" evidence="1">
    <location>
        <begin position="19"/>
        <end position="174"/>
    </location>
</feature>
<dbReference type="Proteomes" id="UP001525968">
    <property type="component" value="Unassembled WGS sequence"/>
</dbReference>
<dbReference type="EMBL" id="JAODYH010000004">
    <property type="protein sequence ID" value="MCT9810872.1"/>
    <property type="molecule type" value="Genomic_DNA"/>
</dbReference>
<gene>
    <name evidence="2" type="ORF">N0K08_09510</name>
</gene>
<keyword evidence="3" id="KW-1185">Reference proteome</keyword>
<evidence type="ECO:0000313" key="2">
    <source>
        <dbReference type="EMBL" id="MCT9810872.1"/>
    </source>
</evidence>
<comment type="caution">
    <text evidence="2">The sequence shown here is derived from an EMBL/GenBank/DDBJ whole genome shotgun (WGS) entry which is preliminary data.</text>
</comment>
<protein>
    <submittedName>
        <fullName evidence="2">DUF4166 domain-containing protein</fullName>
    </submittedName>
</protein>
<dbReference type="RefSeq" id="WP_261500013.1">
    <property type="nucleotide sequence ID" value="NZ_JAODYH010000004.1"/>
</dbReference>
<proteinExistence type="predicted"/>
<sequence>MTAITSMYEQVMGAEFSTLGAAVQRFHRLAGRHELHGWVETLAPQSWPARLLAWCLGTPTQASQGPIRFELHAQPDHETWTRFFPTQTMRSRLQRRGGDIVESLGAARLTFALLAREQGLVMRLQQLHFLGIRCPAWLAPRIVAEESGEGGQLQFRVAASVPFVGVVASYRGHLILPAQEFA</sequence>
<reference evidence="2 3" key="1">
    <citation type="submission" date="2022-09" db="EMBL/GenBank/DDBJ databases">
        <title>Draft genome of isolate Be4.</title>
        <authorList>
            <person name="Sanchez-Castro I."/>
            <person name="Martinez-Rodriguez P."/>
            <person name="Descostes M."/>
            <person name="Merroun M."/>
        </authorList>
    </citation>
    <scope>NUCLEOTIDE SEQUENCE [LARGE SCALE GENOMIC DNA]</scope>
    <source>
        <strain evidence="2 3">Be4</strain>
    </source>
</reference>
<dbReference type="InterPro" id="IPR025311">
    <property type="entry name" value="DUF4166"/>
</dbReference>